<keyword evidence="3" id="KW-0808">Transferase</keyword>
<dbReference type="FunFam" id="3.30.70.250:FF:000001">
    <property type="entry name" value="Malonyl CoA-acyl carrier protein transacylase"/>
    <property type="match status" value="1"/>
</dbReference>
<organism evidence="7">
    <name type="scientific">marine metagenome</name>
    <dbReference type="NCBI Taxonomy" id="408172"/>
    <lineage>
        <taxon>unclassified sequences</taxon>
        <taxon>metagenomes</taxon>
        <taxon>ecological metagenomes</taxon>
    </lineage>
</organism>
<dbReference type="InterPro" id="IPR050858">
    <property type="entry name" value="Mal-CoA-ACP_Trans/PKS_FabD"/>
</dbReference>
<comment type="similarity">
    <text evidence="1">Belongs to the FabD family.</text>
</comment>
<dbReference type="SUPFAM" id="SSF55048">
    <property type="entry name" value="Probable ACP-binding domain of malonyl-CoA ACP transacylase"/>
    <property type="match status" value="1"/>
</dbReference>
<keyword evidence="4" id="KW-0012">Acyltransferase</keyword>
<dbReference type="AlphaFoldDB" id="A0A381PDS3"/>
<dbReference type="InterPro" id="IPR016036">
    <property type="entry name" value="Malonyl_transacylase_ACP-bd"/>
</dbReference>
<evidence type="ECO:0000259" key="6">
    <source>
        <dbReference type="SMART" id="SM00827"/>
    </source>
</evidence>
<dbReference type="EMBL" id="UINC01000942">
    <property type="protein sequence ID" value="SUZ64774.1"/>
    <property type="molecule type" value="Genomic_DNA"/>
</dbReference>
<dbReference type="InterPro" id="IPR001227">
    <property type="entry name" value="Ac_transferase_dom_sf"/>
</dbReference>
<feature type="domain" description="Malonyl-CoA:ACP transacylase (MAT)" evidence="6">
    <location>
        <begin position="1"/>
        <end position="284"/>
    </location>
</feature>
<evidence type="ECO:0000256" key="1">
    <source>
        <dbReference type="ARBA" id="ARBA00008217"/>
    </source>
</evidence>
<protein>
    <recommendedName>
        <fullName evidence="2">[acyl-carrier-protein] S-malonyltransferase</fullName>
        <ecNumber evidence="2">2.3.1.39</ecNumber>
    </recommendedName>
</protein>
<dbReference type="GO" id="GO:0005829">
    <property type="term" value="C:cytosol"/>
    <property type="evidence" value="ECO:0007669"/>
    <property type="project" value="TreeGrafter"/>
</dbReference>
<evidence type="ECO:0000256" key="3">
    <source>
        <dbReference type="ARBA" id="ARBA00022679"/>
    </source>
</evidence>
<evidence type="ECO:0000256" key="2">
    <source>
        <dbReference type="ARBA" id="ARBA00013258"/>
    </source>
</evidence>
<dbReference type="InterPro" id="IPR024925">
    <property type="entry name" value="Malonyl_CoA-ACP_transAc"/>
</dbReference>
<dbReference type="Gene3D" id="3.40.366.10">
    <property type="entry name" value="Malonyl-Coenzyme A Acyl Carrier Protein, domain 2"/>
    <property type="match status" value="1"/>
</dbReference>
<gene>
    <name evidence="7" type="ORF">METZ01_LOCUS17628</name>
</gene>
<dbReference type="GO" id="GO:0006633">
    <property type="term" value="P:fatty acid biosynthetic process"/>
    <property type="evidence" value="ECO:0007669"/>
    <property type="project" value="TreeGrafter"/>
</dbReference>
<evidence type="ECO:0000313" key="7">
    <source>
        <dbReference type="EMBL" id="SUZ64774.1"/>
    </source>
</evidence>
<reference evidence="7" key="1">
    <citation type="submission" date="2018-05" db="EMBL/GenBank/DDBJ databases">
        <authorList>
            <person name="Lanie J.A."/>
            <person name="Ng W.-L."/>
            <person name="Kazmierczak K.M."/>
            <person name="Andrzejewski T.M."/>
            <person name="Davidsen T.M."/>
            <person name="Wayne K.J."/>
            <person name="Tettelin H."/>
            <person name="Glass J.I."/>
            <person name="Rusch D."/>
            <person name="Podicherti R."/>
            <person name="Tsui H.-C.T."/>
            <person name="Winkler M.E."/>
        </authorList>
    </citation>
    <scope>NUCLEOTIDE SEQUENCE</scope>
</reference>
<dbReference type="InterPro" id="IPR004410">
    <property type="entry name" value="Malonyl_CoA-ACP_transAc_FabD"/>
</dbReference>
<name>A0A381PDS3_9ZZZZ</name>
<dbReference type="PANTHER" id="PTHR42681:SF1">
    <property type="entry name" value="MALONYL-COA-ACYL CARRIER PROTEIN TRANSACYLASE, MITOCHONDRIAL"/>
    <property type="match status" value="1"/>
</dbReference>
<dbReference type="Pfam" id="PF00698">
    <property type="entry name" value="Acyl_transf_1"/>
    <property type="match status" value="1"/>
</dbReference>
<dbReference type="EC" id="2.3.1.39" evidence="2"/>
<proteinExistence type="inferred from homology"/>
<evidence type="ECO:0000256" key="5">
    <source>
        <dbReference type="ARBA" id="ARBA00048462"/>
    </source>
</evidence>
<dbReference type="SMART" id="SM00827">
    <property type="entry name" value="PKS_AT"/>
    <property type="match status" value="1"/>
</dbReference>
<dbReference type="InterPro" id="IPR016035">
    <property type="entry name" value="Acyl_Trfase/lysoPLipase"/>
</dbReference>
<sequence length="292" mass="31293">MGKDLVETSVSAKRRYEEANDIMGMDLAKLSFEGPEETLRQTEVTQPALFVVSVVLAELAMAGGLTPSFSAGHSLGEYSALTTANVFTFTEALTLVKLRGDAMSQAGQERSGTMAAVIGLDADAVECICDEASEGAKVAVPANFNSPGQIVISGNVDAVKNAMKLAEKSGATKAIELNVSGAFHSPLMETAKMSMKKALDEISLSRAQFPIVMNVSAEAVSEPEKIKENLIRQLDNPVRWIETVETLQDLGATDFVEVGPGRVLQGLNRRIDRTLSTRGIERFDQIKELALA</sequence>
<dbReference type="NCBIfam" id="TIGR00128">
    <property type="entry name" value="fabD"/>
    <property type="match status" value="1"/>
</dbReference>
<comment type="catalytic activity">
    <reaction evidence="5">
        <text>holo-[ACP] + malonyl-CoA = malonyl-[ACP] + CoA</text>
        <dbReference type="Rhea" id="RHEA:41792"/>
        <dbReference type="Rhea" id="RHEA-COMP:9623"/>
        <dbReference type="Rhea" id="RHEA-COMP:9685"/>
        <dbReference type="ChEBI" id="CHEBI:57287"/>
        <dbReference type="ChEBI" id="CHEBI:57384"/>
        <dbReference type="ChEBI" id="CHEBI:64479"/>
        <dbReference type="ChEBI" id="CHEBI:78449"/>
        <dbReference type="EC" id="2.3.1.39"/>
    </reaction>
</comment>
<dbReference type="SUPFAM" id="SSF52151">
    <property type="entry name" value="FabD/lysophospholipase-like"/>
    <property type="match status" value="1"/>
</dbReference>
<dbReference type="InterPro" id="IPR014043">
    <property type="entry name" value="Acyl_transferase_dom"/>
</dbReference>
<dbReference type="Gene3D" id="3.30.70.250">
    <property type="entry name" value="Malonyl-CoA ACP transacylase, ACP-binding"/>
    <property type="match status" value="1"/>
</dbReference>
<evidence type="ECO:0000256" key="4">
    <source>
        <dbReference type="ARBA" id="ARBA00023315"/>
    </source>
</evidence>
<dbReference type="PANTHER" id="PTHR42681">
    <property type="entry name" value="MALONYL-COA-ACYL CARRIER PROTEIN TRANSACYLASE, MITOCHONDRIAL"/>
    <property type="match status" value="1"/>
</dbReference>
<accession>A0A381PDS3</accession>
<dbReference type="PIRSF" id="PIRSF000446">
    <property type="entry name" value="Mct"/>
    <property type="match status" value="1"/>
</dbReference>
<dbReference type="GO" id="GO:0004314">
    <property type="term" value="F:[acyl-carrier-protein] S-malonyltransferase activity"/>
    <property type="evidence" value="ECO:0007669"/>
    <property type="project" value="UniProtKB-EC"/>
</dbReference>